<evidence type="ECO:0000313" key="1">
    <source>
        <dbReference type="EMBL" id="KAH7054481.1"/>
    </source>
</evidence>
<proteinExistence type="predicted"/>
<evidence type="ECO:0000313" key="2">
    <source>
        <dbReference type="Proteomes" id="UP000774617"/>
    </source>
</evidence>
<sequence length="167" mass="19555">MLRRRWRIYGPCLTSVANWSHSECERMPWSNLRAYFAFDHFHDARNKRGEQSSECNRSDIKMCRCDAPVVLIRSCKELGLGGCCLRRRHYCLEMKRLVPTVVVELLQRLKCCLRLQRGFPQCFGPGFSAFLPERALSGLISHSMPCCTWFRVENKTSFKGALKYIYY</sequence>
<gene>
    <name evidence="1" type="ORF">B0J12DRAFT_657855</name>
</gene>
<dbReference type="Proteomes" id="UP000774617">
    <property type="component" value="Unassembled WGS sequence"/>
</dbReference>
<protein>
    <submittedName>
        <fullName evidence="1">Uncharacterized protein</fullName>
    </submittedName>
</protein>
<comment type="caution">
    <text evidence="1">The sequence shown here is derived from an EMBL/GenBank/DDBJ whole genome shotgun (WGS) entry which is preliminary data.</text>
</comment>
<reference evidence="1 2" key="1">
    <citation type="journal article" date="2021" name="Nat. Commun.">
        <title>Genetic determinants of endophytism in the Arabidopsis root mycobiome.</title>
        <authorList>
            <person name="Mesny F."/>
            <person name="Miyauchi S."/>
            <person name="Thiergart T."/>
            <person name="Pickel B."/>
            <person name="Atanasova L."/>
            <person name="Karlsson M."/>
            <person name="Huettel B."/>
            <person name="Barry K.W."/>
            <person name="Haridas S."/>
            <person name="Chen C."/>
            <person name="Bauer D."/>
            <person name="Andreopoulos W."/>
            <person name="Pangilinan J."/>
            <person name="LaButti K."/>
            <person name="Riley R."/>
            <person name="Lipzen A."/>
            <person name="Clum A."/>
            <person name="Drula E."/>
            <person name="Henrissat B."/>
            <person name="Kohler A."/>
            <person name="Grigoriev I.V."/>
            <person name="Martin F.M."/>
            <person name="Hacquard S."/>
        </authorList>
    </citation>
    <scope>NUCLEOTIDE SEQUENCE [LARGE SCALE GENOMIC DNA]</scope>
    <source>
        <strain evidence="1 2">MPI-SDFR-AT-0080</strain>
    </source>
</reference>
<accession>A0ABQ8GG83</accession>
<dbReference type="EMBL" id="JAGTJR010000009">
    <property type="protein sequence ID" value="KAH7054481.1"/>
    <property type="molecule type" value="Genomic_DNA"/>
</dbReference>
<organism evidence="1 2">
    <name type="scientific">Macrophomina phaseolina</name>
    <dbReference type="NCBI Taxonomy" id="35725"/>
    <lineage>
        <taxon>Eukaryota</taxon>
        <taxon>Fungi</taxon>
        <taxon>Dikarya</taxon>
        <taxon>Ascomycota</taxon>
        <taxon>Pezizomycotina</taxon>
        <taxon>Dothideomycetes</taxon>
        <taxon>Dothideomycetes incertae sedis</taxon>
        <taxon>Botryosphaeriales</taxon>
        <taxon>Botryosphaeriaceae</taxon>
        <taxon>Macrophomina</taxon>
    </lineage>
</organism>
<name>A0ABQ8GG83_9PEZI</name>
<keyword evidence="2" id="KW-1185">Reference proteome</keyword>